<evidence type="ECO:0000313" key="10">
    <source>
        <dbReference type="Proteomes" id="UP000702544"/>
    </source>
</evidence>
<evidence type="ECO:0000256" key="1">
    <source>
        <dbReference type="ARBA" id="ARBA00006540"/>
    </source>
</evidence>
<evidence type="ECO:0000256" key="4">
    <source>
        <dbReference type="ARBA" id="ARBA00022980"/>
    </source>
</evidence>
<evidence type="ECO:0000256" key="5">
    <source>
        <dbReference type="ARBA" id="ARBA00023274"/>
    </source>
</evidence>
<keyword evidence="2 7" id="KW-0699">rRNA-binding</keyword>
<name>A0AAE5CAX8_9BACT</name>
<dbReference type="Proteomes" id="UP000702544">
    <property type="component" value="Unassembled WGS sequence"/>
</dbReference>
<comment type="similarity">
    <text evidence="1 7">Belongs to the universal ribosomal protein uL3 family.</text>
</comment>
<organism evidence="9 10">
    <name type="scientific">Candidatus Kutchimonas denitrificans</name>
    <dbReference type="NCBI Taxonomy" id="3056748"/>
    <lineage>
        <taxon>Bacteria</taxon>
        <taxon>Pseudomonadati</taxon>
        <taxon>Gemmatimonadota</taxon>
        <taxon>Gemmatimonadia</taxon>
        <taxon>Candidatus Palauibacterales</taxon>
        <taxon>Candidatus Palauibacteraceae</taxon>
        <taxon>Candidatus Kutchimonas</taxon>
    </lineage>
</organism>
<dbReference type="GO" id="GO:0006412">
    <property type="term" value="P:translation"/>
    <property type="evidence" value="ECO:0007669"/>
    <property type="project" value="UniProtKB-UniRule"/>
</dbReference>
<dbReference type="PANTHER" id="PTHR11229:SF16">
    <property type="entry name" value="LARGE RIBOSOMAL SUBUNIT PROTEIN UL3C"/>
    <property type="match status" value="1"/>
</dbReference>
<feature type="compositionally biased region" description="Low complexity" evidence="8">
    <location>
        <begin position="98"/>
        <end position="111"/>
    </location>
</feature>
<feature type="compositionally biased region" description="Acidic residues" evidence="8">
    <location>
        <begin position="112"/>
        <end position="123"/>
    </location>
</feature>
<dbReference type="Gene3D" id="2.40.30.10">
    <property type="entry name" value="Translation factors"/>
    <property type="match status" value="1"/>
</dbReference>
<dbReference type="GO" id="GO:0022625">
    <property type="term" value="C:cytosolic large ribosomal subunit"/>
    <property type="evidence" value="ECO:0007669"/>
    <property type="project" value="TreeGrafter"/>
</dbReference>
<reference evidence="9 10" key="1">
    <citation type="submission" date="2020-01" db="EMBL/GenBank/DDBJ databases">
        <title>Genomes assembled from Gulf of Kutch pelagic sediment metagenomes.</title>
        <authorList>
            <person name="Chandrashekar M."/>
            <person name="Mahajan M.S."/>
            <person name="Dave K.J."/>
            <person name="Vatsa P."/>
            <person name="Nathani N.M."/>
        </authorList>
    </citation>
    <scope>NUCLEOTIDE SEQUENCE [LARGE SCALE GENOMIC DNA]</scope>
    <source>
        <strain evidence="9">KS3-K002</strain>
    </source>
</reference>
<dbReference type="HAMAP" id="MF_01325_B">
    <property type="entry name" value="Ribosomal_uL3_B"/>
    <property type="match status" value="1"/>
</dbReference>
<comment type="function">
    <text evidence="7">One of the primary rRNA binding proteins, it binds directly near the 3'-end of the 23S rRNA, where it nucleates assembly of the 50S subunit.</text>
</comment>
<evidence type="ECO:0000313" key="9">
    <source>
        <dbReference type="EMBL" id="NIR73848.1"/>
    </source>
</evidence>
<evidence type="ECO:0000256" key="2">
    <source>
        <dbReference type="ARBA" id="ARBA00022730"/>
    </source>
</evidence>
<dbReference type="GO" id="GO:0019843">
    <property type="term" value="F:rRNA binding"/>
    <property type="evidence" value="ECO:0007669"/>
    <property type="project" value="UniProtKB-UniRule"/>
</dbReference>
<feature type="region of interest" description="Disordered" evidence="8">
    <location>
        <begin position="53"/>
        <end position="77"/>
    </location>
</feature>
<protein>
    <recommendedName>
        <fullName evidence="6 7">Large ribosomal subunit protein uL3</fullName>
    </recommendedName>
</protein>
<feature type="region of interest" description="Disordered" evidence="8">
    <location>
        <begin position="90"/>
        <end position="126"/>
    </location>
</feature>
<evidence type="ECO:0000256" key="3">
    <source>
        <dbReference type="ARBA" id="ARBA00022884"/>
    </source>
</evidence>
<dbReference type="GO" id="GO:0003735">
    <property type="term" value="F:structural constituent of ribosome"/>
    <property type="evidence" value="ECO:0007669"/>
    <property type="project" value="UniProtKB-UniRule"/>
</dbReference>
<keyword evidence="5 7" id="KW-0687">Ribonucleoprotein</keyword>
<dbReference type="InterPro" id="IPR009000">
    <property type="entry name" value="Transl_B-barrel_sf"/>
</dbReference>
<keyword evidence="4 7" id="KW-0689">Ribosomal protein</keyword>
<dbReference type="FunFam" id="2.40.30.10:FF:000004">
    <property type="entry name" value="50S ribosomal protein L3"/>
    <property type="match status" value="1"/>
</dbReference>
<dbReference type="EMBL" id="JAACAK010000017">
    <property type="protein sequence ID" value="NIR73848.1"/>
    <property type="molecule type" value="Genomic_DNA"/>
</dbReference>
<dbReference type="Pfam" id="PF00297">
    <property type="entry name" value="Ribosomal_L3"/>
    <property type="match status" value="1"/>
</dbReference>
<dbReference type="NCBIfam" id="TIGR03625">
    <property type="entry name" value="L3_bact"/>
    <property type="match status" value="1"/>
</dbReference>
<evidence type="ECO:0000256" key="8">
    <source>
        <dbReference type="SAM" id="MobiDB-lite"/>
    </source>
</evidence>
<dbReference type="SUPFAM" id="SSF50447">
    <property type="entry name" value="Translation proteins"/>
    <property type="match status" value="1"/>
</dbReference>
<accession>A0AAE5CAX8</accession>
<dbReference type="InterPro" id="IPR019927">
    <property type="entry name" value="Ribosomal_uL3_bac/org-type"/>
</dbReference>
<gene>
    <name evidence="7 9" type="primary">rplC</name>
    <name evidence="9" type="ORF">GWO12_01845</name>
</gene>
<keyword evidence="3 7" id="KW-0694">RNA-binding</keyword>
<evidence type="ECO:0000256" key="7">
    <source>
        <dbReference type="HAMAP-Rule" id="MF_01325"/>
    </source>
</evidence>
<dbReference type="AlphaFoldDB" id="A0AAE5CAX8"/>
<dbReference type="InterPro" id="IPR000597">
    <property type="entry name" value="Ribosomal_uL3"/>
</dbReference>
<proteinExistence type="inferred from homology"/>
<comment type="subunit">
    <text evidence="7">Part of the 50S ribosomal subunit. Forms a cluster with proteins L14 and L19.</text>
</comment>
<evidence type="ECO:0000256" key="6">
    <source>
        <dbReference type="ARBA" id="ARBA00035243"/>
    </source>
</evidence>
<dbReference type="PANTHER" id="PTHR11229">
    <property type="entry name" value="50S RIBOSOMAL PROTEIN L3"/>
    <property type="match status" value="1"/>
</dbReference>
<dbReference type="Gene3D" id="3.30.160.810">
    <property type="match status" value="1"/>
</dbReference>
<sequence>MLGLIGKKIGMTQLFNDDGSVVPVTVIEAGPCPIVQVRTDERDGYRAVQLGFGSKSEKRSNRPQSGHAAKAGLDHVPAITREFRLGPEDALAEDPHTPAKAPAPATATVEPEAADESAPEETPDVDKGLRVGQLLTVELFAEGDRVKVTGITKGRGFQGVIKRHGFAGYPESHGHPEIRLPGSIGPGTDPSRVIKGRRMAGRMGNERKTVRNLTVVKVDPERNLMFVKGAIPGARNSWVFVGKQ</sequence>
<comment type="caution">
    <text evidence="9">The sequence shown here is derived from an EMBL/GenBank/DDBJ whole genome shotgun (WGS) entry which is preliminary data.</text>
</comment>